<organism evidence="2 3">
    <name type="scientific">Petrolisthes cinctipes</name>
    <name type="common">Flat porcelain crab</name>
    <dbReference type="NCBI Taxonomy" id="88211"/>
    <lineage>
        <taxon>Eukaryota</taxon>
        <taxon>Metazoa</taxon>
        <taxon>Ecdysozoa</taxon>
        <taxon>Arthropoda</taxon>
        <taxon>Crustacea</taxon>
        <taxon>Multicrustacea</taxon>
        <taxon>Malacostraca</taxon>
        <taxon>Eumalacostraca</taxon>
        <taxon>Eucarida</taxon>
        <taxon>Decapoda</taxon>
        <taxon>Pleocyemata</taxon>
        <taxon>Anomura</taxon>
        <taxon>Galatheoidea</taxon>
        <taxon>Porcellanidae</taxon>
        <taxon>Petrolisthes</taxon>
    </lineage>
</organism>
<keyword evidence="3" id="KW-1185">Reference proteome</keyword>
<comment type="caution">
    <text evidence="2">The sequence shown here is derived from an EMBL/GenBank/DDBJ whole genome shotgun (WGS) entry which is preliminary data.</text>
</comment>
<gene>
    <name evidence="2" type="ORF">Pcinc_028838</name>
</gene>
<feature type="compositionally biased region" description="Pro residues" evidence="1">
    <location>
        <begin position="77"/>
        <end position="88"/>
    </location>
</feature>
<feature type="region of interest" description="Disordered" evidence="1">
    <location>
        <begin position="55"/>
        <end position="91"/>
    </location>
</feature>
<dbReference type="Proteomes" id="UP001286313">
    <property type="component" value="Unassembled WGS sequence"/>
</dbReference>
<dbReference type="AlphaFoldDB" id="A0AAE1F1K2"/>
<protein>
    <submittedName>
        <fullName evidence="2">Uncharacterized protein</fullName>
    </submittedName>
</protein>
<evidence type="ECO:0000256" key="1">
    <source>
        <dbReference type="SAM" id="MobiDB-lite"/>
    </source>
</evidence>
<evidence type="ECO:0000313" key="2">
    <source>
        <dbReference type="EMBL" id="KAK3865572.1"/>
    </source>
</evidence>
<proteinExistence type="predicted"/>
<name>A0AAE1F1K2_PETCI</name>
<sequence>MYTPTWPRYSKPCLSARSLAVCVGTRGFRRTRKELVKTWGCVAKPGGAAAMAIRARSSHTRPPLPPRGSGDETMPTPAAPTPPTPTLRPTPANVFLRLYSPGVPPNVCQR</sequence>
<dbReference type="EMBL" id="JAWQEG010003561">
    <property type="protein sequence ID" value="KAK3865572.1"/>
    <property type="molecule type" value="Genomic_DNA"/>
</dbReference>
<evidence type="ECO:0000313" key="3">
    <source>
        <dbReference type="Proteomes" id="UP001286313"/>
    </source>
</evidence>
<reference evidence="2" key="1">
    <citation type="submission" date="2023-10" db="EMBL/GenBank/DDBJ databases">
        <title>Genome assemblies of two species of porcelain crab, Petrolisthes cinctipes and Petrolisthes manimaculis (Anomura: Porcellanidae).</title>
        <authorList>
            <person name="Angst P."/>
        </authorList>
    </citation>
    <scope>NUCLEOTIDE SEQUENCE</scope>
    <source>
        <strain evidence="2">PB745_01</strain>
        <tissue evidence="2">Gill</tissue>
    </source>
</reference>
<accession>A0AAE1F1K2</accession>